<dbReference type="GO" id="GO:0004620">
    <property type="term" value="F:phospholipase activity"/>
    <property type="evidence" value="ECO:0007669"/>
    <property type="project" value="InterPro"/>
</dbReference>
<reference evidence="10 11" key="1">
    <citation type="journal article" date="2011" name="Genome Res.">
        <title>Phylogeny-wide analysis of social amoeba genomes highlights ancient origins for complex intercellular communication.</title>
        <authorList>
            <person name="Heidel A.J."/>
            <person name="Lawal H.M."/>
            <person name="Felder M."/>
            <person name="Schilde C."/>
            <person name="Helps N.R."/>
            <person name="Tunggal B."/>
            <person name="Rivero F."/>
            <person name="John U."/>
            <person name="Schleicher M."/>
            <person name="Eichinger L."/>
            <person name="Platzer M."/>
            <person name="Noegel A.A."/>
            <person name="Schaap P."/>
            <person name="Gloeckner G."/>
        </authorList>
    </citation>
    <scope>NUCLEOTIDE SEQUENCE [LARGE SCALE GENOMIC DNA]</scope>
    <source>
        <strain evidence="11">ATCC 26659 / Pp 5 / PN500</strain>
    </source>
</reference>
<evidence type="ECO:0000256" key="6">
    <source>
        <dbReference type="ARBA" id="ARBA00022963"/>
    </source>
</evidence>
<organism evidence="10 11">
    <name type="scientific">Heterostelium pallidum (strain ATCC 26659 / Pp 5 / PN500)</name>
    <name type="common">Cellular slime mold</name>
    <name type="synonym">Polysphondylium pallidum</name>
    <dbReference type="NCBI Taxonomy" id="670386"/>
    <lineage>
        <taxon>Eukaryota</taxon>
        <taxon>Amoebozoa</taxon>
        <taxon>Evosea</taxon>
        <taxon>Eumycetozoa</taxon>
        <taxon>Dictyostelia</taxon>
        <taxon>Acytosteliales</taxon>
        <taxon>Acytosteliaceae</taxon>
        <taxon>Heterostelium</taxon>
    </lineage>
</organism>
<sequence>MIRDRDSSKRLYHDIYKNLLYQHHNQEYQYPQKQPSIDINDFNLRPYTCVVKEGQYYVTPGILENGAAFALVDLNSNETGWNYLSINTSSQYPDSIQAQAAGYIEGYLTWQSIYYGRINYFMQTYQSTDAPTNVTNWIEDNIQYMESKIQEYKDKVSFNGDEDEDEDDDAVYWYHVSLILDQISGMVEGYNDIVYNKDIARLTIVDVFILNMAGDMSDLMNAITIQAGGDIPFPKDSTEILENSHCSSFIKLADDLSEVYCGHTTWTYYTSLIRTFKYYQYSFSSQSKMISNSQLFSAYPATLSSIDDFYLLENQMIVTETTNNIYNYSLYYKVEKESVLSWIRVLVANRLSDSPLEWCQTIEKYNSGTYNNQWIVFDYRNFTPNISLEDGALYILEQIPGFCQYEDQTKILRDGYWPSYNLPFYENIYNMSGYPLLAATLNVSLQMQISYETNCRAEIFRRDANTVYTLDDFMAFMRYNNYQKDPISQGNPSYSICSRFDLIKDKPILLGGTDSKVINYKLMKEQIIVAINGPTTDNQPPFNWNNFPQFTNTTHIGMPDEYNYDWVSISKNNELECMRKDELKVIMKECSLKHNGIQRDLLINAIIQHQEQIIDLKSKLVTNNSIEKYHRGTVEYRLPTLVIYRIIRDLWQNEIDFCLNPANLRESYRWLLSIALVSKELFKLISSLFTRFQHIHANHNNTDTLDKIIVEMKDHFLNPHSILKNISHLTFSLDLLKEIADNKSIGTQTELAVVFHGVRKLILNGKKDKIKTIEIKQIKTIIRCMPNLESLLIREAIIENAKTLIQLLILTPQRKYQMSTHKIKSTTTTSSRTIVGNGGGGGGGGINNAMNVIVFGFPFVGLSVGGTVGLINNLLLPEQNSMMIAILFLLLILIPLSTWIVKQDTTILLVGLLLLAPYFAGNYIVHYLTVNHNSIFSYSFIFICLSIFAIIYLKNKKKLD</sequence>
<dbReference type="Pfam" id="PF04916">
    <property type="entry name" value="Phospholip_B"/>
    <property type="match status" value="1"/>
</dbReference>
<comment type="subcellular location">
    <subcellularLocation>
        <location evidence="1">Secreted</location>
    </subcellularLocation>
</comment>
<protein>
    <submittedName>
        <fullName evidence="10">Phospholipase B-like protein</fullName>
    </submittedName>
</protein>
<evidence type="ECO:0000313" key="10">
    <source>
        <dbReference type="EMBL" id="EFA82802.1"/>
    </source>
</evidence>
<keyword evidence="7" id="KW-0443">Lipid metabolism</keyword>
<dbReference type="GO" id="GO:0005576">
    <property type="term" value="C:extracellular region"/>
    <property type="evidence" value="ECO:0007669"/>
    <property type="project" value="UniProtKB-SubCell"/>
</dbReference>
<dbReference type="RefSeq" id="XP_020434919.1">
    <property type="nucleotide sequence ID" value="XM_020575399.1"/>
</dbReference>
<dbReference type="Gene3D" id="3.60.60.30">
    <property type="match status" value="1"/>
</dbReference>
<comment type="caution">
    <text evidence="10">The sequence shown here is derived from an EMBL/GenBank/DDBJ whole genome shotgun (WGS) entry which is preliminary data.</text>
</comment>
<comment type="similarity">
    <text evidence="2">Belongs to the phospholipase B-like family.</text>
</comment>
<proteinExistence type="inferred from homology"/>
<dbReference type="GO" id="GO:0009395">
    <property type="term" value="P:phospholipid catabolic process"/>
    <property type="evidence" value="ECO:0007669"/>
    <property type="project" value="TreeGrafter"/>
</dbReference>
<evidence type="ECO:0000256" key="2">
    <source>
        <dbReference type="ARBA" id="ARBA00007835"/>
    </source>
</evidence>
<evidence type="ECO:0000256" key="7">
    <source>
        <dbReference type="ARBA" id="ARBA00023098"/>
    </source>
</evidence>
<dbReference type="EMBL" id="ADBJ01000018">
    <property type="protein sequence ID" value="EFA82802.1"/>
    <property type="molecule type" value="Genomic_DNA"/>
</dbReference>
<keyword evidence="6" id="KW-0442">Lipid degradation</keyword>
<evidence type="ECO:0000256" key="9">
    <source>
        <dbReference type="SAM" id="Phobius"/>
    </source>
</evidence>
<evidence type="ECO:0000256" key="8">
    <source>
        <dbReference type="ARBA" id="ARBA00023180"/>
    </source>
</evidence>
<dbReference type="AlphaFoldDB" id="D3B7Q9"/>
<keyword evidence="8" id="KW-0325">Glycoprotein</keyword>
<gene>
    <name evidence="10" type="primary">plbD</name>
    <name evidence="10" type="ORF">PPL_04497</name>
</gene>
<evidence type="ECO:0000313" key="11">
    <source>
        <dbReference type="Proteomes" id="UP000001396"/>
    </source>
</evidence>
<accession>D3B7Q9</accession>
<name>D3B7Q9_HETP5</name>
<keyword evidence="11" id="KW-1185">Reference proteome</keyword>
<dbReference type="PANTHER" id="PTHR12370">
    <property type="entry name" value="PHOSPHOLIPASE B-RELATED"/>
    <property type="match status" value="1"/>
</dbReference>
<evidence type="ECO:0000256" key="5">
    <source>
        <dbReference type="ARBA" id="ARBA00022801"/>
    </source>
</evidence>
<feature type="transmembrane region" description="Helical" evidence="9">
    <location>
        <begin position="908"/>
        <end position="929"/>
    </location>
</feature>
<dbReference type="GeneID" id="31359984"/>
<keyword evidence="9" id="KW-0472">Membrane</keyword>
<dbReference type="InterPro" id="IPR007000">
    <property type="entry name" value="PLipase_B-like"/>
</dbReference>
<feature type="transmembrane region" description="Helical" evidence="9">
    <location>
        <begin position="882"/>
        <end position="901"/>
    </location>
</feature>
<keyword evidence="5" id="KW-0378">Hydrolase</keyword>
<dbReference type="Proteomes" id="UP000001396">
    <property type="component" value="Unassembled WGS sequence"/>
</dbReference>
<keyword evidence="9" id="KW-1133">Transmembrane helix</keyword>
<evidence type="ECO:0000256" key="3">
    <source>
        <dbReference type="ARBA" id="ARBA00022525"/>
    </source>
</evidence>
<keyword evidence="4" id="KW-0732">Signal</keyword>
<dbReference type="InParanoid" id="D3B7Q9"/>
<dbReference type="PANTHER" id="PTHR12370:SF3">
    <property type="entry name" value="PHOSPHOLIPASE B-LIKE 2-RELATED"/>
    <property type="match status" value="1"/>
</dbReference>
<evidence type="ECO:0000256" key="4">
    <source>
        <dbReference type="ARBA" id="ARBA00022729"/>
    </source>
</evidence>
<feature type="transmembrane region" description="Helical" evidence="9">
    <location>
        <begin position="852"/>
        <end position="876"/>
    </location>
</feature>
<evidence type="ECO:0000256" key="1">
    <source>
        <dbReference type="ARBA" id="ARBA00004613"/>
    </source>
</evidence>
<keyword evidence="3" id="KW-0964">Secreted</keyword>
<feature type="transmembrane region" description="Helical" evidence="9">
    <location>
        <begin position="935"/>
        <end position="953"/>
    </location>
</feature>
<keyword evidence="9" id="KW-0812">Transmembrane</keyword>